<dbReference type="STRING" id="1802207.A3D44_01175"/>
<comment type="caution">
    <text evidence="2">The sequence shown here is derived from an EMBL/GenBank/DDBJ whole genome shotgun (WGS) entry which is preliminary data.</text>
</comment>
<dbReference type="AlphaFoldDB" id="A0A1G2I3F5"/>
<evidence type="ECO:0000313" key="2">
    <source>
        <dbReference type="EMBL" id="OGZ69285.1"/>
    </source>
</evidence>
<reference evidence="2 3" key="1">
    <citation type="journal article" date="2016" name="Nat. Commun.">
        <title>Thousands of microbial genomes shed light on interconnected biogeochemical processes in an aquifer system.</title>
        <authorList>
            <person name="Anantharaman K."/>
            <person name="Brown C.T."/>
            <person name="Hug L.A."/>
            <person name="Sharon I."/>
            <person name="Castelle C.J."/>
            <person name="Probst A.J."/>
            <person name="Thomas B.C."/>
            <person name="Singh A."/>
            <person name="Wilkins M.J."/>
            <person name="Karaoz U."/>
            <person name="Brodie E.L."/>
            <person name="Williams K.H."/>
            <person name="Hubbard S.S."/>
            <person name="Banfield J.F."/>
        </authorList>
    </citation>
    <scope>NUCLEOTIDE SEQUENCE [LARGE SCALE GENOMIC DNA]</scope>
</reference>
<feature type="transmembrane region" description="Helical" evidence="1">
    <location>
        <begin position="65"/>
        <end position="89"/>
    </location>
</feature>
<dbReference type="InterPro" id="IPR036410">
    <property type="entry name" value="HSP_DnaJ_Cys-rich_dom_sf"/>
</dbReference>
<sequence>MCENCNGTGSVAPYGANDTCLWCHGSGEVQEAGLAHINRVTSPTKAVIDSRSGWGVYIAVKAIELAACLVAAVVIGLVAWAIAMALMWLGVV</sequence>
<protein>
    <submittedName>
        <fullName evidence="2">Uncharacterized protein</fullName>
    </submittedName>
</protein>
<evidence type="ECO:0000313" key="3">
    <source>
        <dbReference type="Proteomes" id="UP000178820"/>
    </source>
</evidence>
<organism evidence="2 3">
    <name type="scientific">Candidatus Staskawiczbacteria bacterium RIFCSPHIGHO2_02_FULL_42_22</name>
    <dbReference type="NCBI Taxonomy" id="1802207"/>
    <lineage>
        <taxon>Bacteria</taxon>
        <taxon>Candidatus Staskawicziibacteriota</taxon>
    </lineage>
</organism>
<dbReference type="EMBL" id="MHOT01000013">
    <property type="protein sequence ID" value="OGZ69285.1"/>
    <property type="molecule type" value="Genomic_DNA"/>
</dbReference>
<evidence type="ECO:0000256" key="1">
    <source>
        <dbReference type="SAM" id="Phobius"/>
    </source>
</evidence>
<keyword evidence="1" id="KW-0812">Transmembrane</keyword>
<accession>A0A1G2I3F5</accession>
<keyword evidence="1" id="KW-1133">Transmembrane helix</keyword>
<dbReference type="Gene3D" id="6.20.20.10">
    <property type="match status" value="1"/>
</dbReference>
<gene>
    <name evidence="2" type="ORF">A3D44_01175</name>
</gene>
<proteinExistence type="predicted"/>
<keyword evidence="1" id="KW-0472">Membrane</keyword>
<dbReference type="Proteomes" id="UP000178820">
    <property type="component" value="Unassembled WGS sequence"/>
</dbReference>
<name>A0A1G2I3F5_9BACT</name>
<dbReference type="SUPFAM" id="SSF57938">
    <property type="entry name" value="DnaJ/Hsp40 cysteine-rich domain"/>
    <property type="match status" value="1"/>
</dbReference>